<sequence length="385" mass="44185">MLLILQSLVPGVYKLNEFLLPHYFKIFVEAAKKLSGYDEDKNTYINPSNALKIGHSILQCCDILESQSIIEGKSEEELQTLRNFKKIFQMEWKYAISSNAIQDMSKKKFNKSIKLPNADDIQLLHNYLLDEMIKGKNLIEKGLYTQVTYKMVCQCLLSQIILLNRRRSGEVERIKVNDYLNRDQNKMQNEIIKSLTEVEARLSKNFVRFVIRGKKGRGVPVLLTPVLKETLDVLLNRRSSFGILESNPYIFAIPYTVEGTYRGTDCLRKSADACGASDPEQLRSTKLRKHIATMSQLLNLSNSDREQLANFMGHDLAIHNEYYRLPDETLQISRVSKILLAMESGKLHELKGKSLEEFDQYMMPVNLSDSELDEAELDEETVTGI</sequence>
<dbReference type="Gene3D" id="1.10.443.10">
    <property type="entry name" value="Intergrase catalytic core"/>
    <property type="match status" value="1"/>
</dbReference>
<proteinExistence type="predicted"/>
<evidence type="ECO:0008006" key="3">
    <source>
        <dbReference type="Google" id="ProtNLM"/>
    </source>
</evidence>
<dbReference type="Proteomes" id="UP001160148">
    <property type="component" value="Unassembled WGS sequence"/>
</dbReference>
<protein>
    <recommendedName>
        <fullName evidence="3">Tyr recombinase domain-containing protein</fullName>
    </recommendedName>
</protein>
<comment type="caution">
    <text evidence="1">The sequence shown here is derived from an EMBL/GenBank/DDBJ whole genome shotgun (WGS) entry which is preliminary data.</text>
</comment>
<organism evidence="1 2">
    <name type="scientific">Macrosiphum euphorbiae</name>
    <name type="common">potato aphid</name>
    <dbReference type="NCBI Taxonomy" id="13131"/>
    <lineage>
        <taxon>Eukaryota</taxon>
        <taxon>Metazoa</taxon>
        <taxon>Ecdysozoa</taxon>
        <taxon>Arthropoda</taxon>
        <taxon>Hexapoda</taxon>
        <taxon>Insecta</taxon>
        <taxon>Pterygota</taxon>
        <taxon>Neoptera</taxon>
        <taxon>Paraneoptera</taxon>
        <taxon>Hemiptera</taxon>
        <taxon>Sternorrhyncha</taxon>
        <taxon>Aphidomorpha</taxon>
        <taxon>Aphidoidea</taxon>
        <taxon>Aphididae</taxon>
        <taxon>Macrosiphini</taxon>
        <taxon>Macrosiphum</taxon>
    </lineage>
</organism>
<dbReference type="InterPro" id="IPR013762">
    <property type="entry name" value="Integrase-like_cat_sf"/>
</dbReference>
<dbReference type="GO" id="GO:0003677">
    <property type="term" value="F:DNA binding"/>
    <property type="evidence" value="ECO:0007669"/>
    <property type="project" value="InterPro"/>
</dbReference>
<dbReference type="GO" id="GO:0015074">
    <property type="term" value="P:DNA integration"/>
    <property type="evidence" value="ECO:0007669"/>
    <property type="project" value="InterPro"/>
</dbReference>
<name>A0AAV0XQV1_9HEMI</name>
<evidence type="ECO:0000313" key="2">
    <source>
        <dbReference type="Proteomes" id="UP001160148"/>
    </source>
</evidence>
<dbReference type="EMBL" id="CARXXK010000572">
    <property type="protein sequence ID" value="CAI6370840.1"/>
    <property type="molecule type" value="Genomic_DNA"/>
</dbReference>
<keyword evidence="2" id="KW-1185">Reference proteome</keyword>
<evidence type="ECO:0000313" key="1">
    <source>
        <dbReference type="EMBL" id="CAI6370840.1"/>
    </source>
</evidence>
<dbReference type="PANTHER" id="PTHR33480">
    <property type="entry name" value="SET DOMAIN-CONTAINING PROTEIN-RELATED"/>
    <property type="match status" value="1"/>
</dbReference>
<dbReference type="AlphaFoldDB" id="A0AAV0XQV1"/>
<accession>A0AAV0XQV1</accession>
<gene>
    <name evidence="1" type="ORF">MEUPH1_LOCUS24921</name>
</gene>
<reference evidence="1 2" key="1">
    <citation type="submission" date="2023-01" db="EMBL/GenBank/DDBJ databases">
        <authorList>
            <person name="Whitehead M."/>
        </authorList>
    </citation>
    <scope>NUCLEOTIDE SEQUENCE [LARGE SCALE GENOMIC DNA]</scope>
</reference>
<dbReference type="GO" id="GO:0006310">
    <property type="term" value="P:DNA recombination"/>
    <property type="evidence" value="ECO:0007669"/>
    <property type="project" value="InterPro"/>
</dbReference>
<dbReference type="PANTHER" id="PTHR33480:SF1">
    <property type="entry name" value="TYR RECOMBINASE DOMAIN-CONTAINING PROTEIN"/>
    <property type="match status" value="1"/>
</dbReference>